<organism evidence="2">
    <name type="scientific">Tetraselmis sp. GSL018</name>
    <dbReference type="NCBI Taxonomy" id="582737"/>
    <lineage>
        <taxon>Eukaryota</taxon>
        <taxon>Viridiplantae</taxon>
        <taxon>Chlorophyta</taxon>
        <taxon>core chlorophytes</taxon>
        <taxon>Chlorodendrophyceae</taxon>
        <taxon>Chlorodendrales</taxon>
        <taxon>Chlorodendraceae</taxon>
        <taxon>Tetraselmis</taxon>
    </lineage>
</organism>
<evidence type="ECO:0000313" key="2">
    <source>
        <dbReference type="EMBL" id="JAC83814.1"/>
    </source>
</evidence>
<reference evidence="2" key="1">
    <citation type="submission" date="2014-05" db="EMBL/GenBank/DDBJ databases">
        <title>The transcriptome of the halophilic microalga Tetraselmis sp. GSL018 isolated from the Great Salt Lake, Utah.</title>
        <authorList>
            <person name="Jinkerson R.E."/>
            <person name="D'Adamo S."/>
            <person name="Posewitz M.C."/>
        </authorList>
    </citation>
    <scope>NUCLEOTIDE SEQUENCE</scope>
    <source>
        <strain evidence="2">GSL018</strain>
    </source>
</reference>
<feature type="compositionally biased region" description="Low complexity" evidence="1">
    <location>
        <begin position="388"/>
        <end position="402"/>
    </location>
</feature>
<feature type="compositionally biased region" description="Polar residues" evidence="1">
    <location>
        <begin position="417"/>
        <end position="441"/>
    </location>
</feature>
<gene>
    <name evidence="2" type="ORF">TSPGSL018_2437</name>
</gene>
<sequence length="441" mass="48235">MYGQKMLPATSKLARPHLKILGKAVQRQDNRQAFRLRCQRPFRALSKSAEANIPDGTTFRENRAVIVSPLWPERSSSAAGVRTWGLIDLFESWLWKISYLSPAKPNSYTDELQARGIDTYSIRPNRRDELQRVLRAVKPTVCVFDRHASSRCNPSRHLPPSPRRPPMFLFSLRLGSSLLAPPHRFFAEEAFSFVVRETCPEALRVLDTQDLHFLRAGRQEQAARSSEPDACISEVMGHLPSAESAALLRELAAVHRSDVCMACSPVEAALLSERYGVDRRKVLLSSFLCDPPDTGGNPGFASRQHFVTIGNFRHPPNADSVEWLTCGSGSEGRSGRGGSAPRCTCTGPTRRPGCGRCTARSGGSTCSATRRASPSCAATAPAWRRCGSARGSRGRSSTAGRTDSPCARHPSARRDSSFPTGFQATRGSTNGSLPRTAATRN</sequence>
<evidence type="ECO:0000256" key="1">
    <source>
        <dbReference type="SAM" id="MobiDB-lite"/>
    </source>
</evidence>
<dbReference type="GO" id="GO:0016740">
    <property type="term" value="F:transferase activity"/>
    <property type="evidence" value="ECO:0007669"/>
    <property type="project" value="UniProtKB-KW"/>
</dbReference>
<dbReference type="AlphaFoldDB" id="A0A061SL83"/>
<protein>
    <submittedName>
        <fullName evidence="2">Glycosyltransferase family 4 protein</fullName>
    </submittedName>
</protein>
<proteinExistence type="predicted"/>
<dbReference type="EMBL" id="GBEZ01001134">
    <property type="protein sequence ID" value="JAC83814.1"/>
    <property type="molecule type" value="Transcribed_RNA"/>
</dbReference>
<name>A0A061SL83_9CHLO</name>
<feature type="region of interest" description="Disordered" evidence="1">
    <location>
        <begin position="386"/>
        <end position="441"/>
    </location>
</feature>
<accession>A0A061SL83</accession>
<keyword evidence="2" id="KW-0808">Transferase</keyword>